<feature type="transmembrane region" description="Helical" evidence="6">
    <location>
        <begin position="100"/>
        <end position="123"/>
    </location>
</feature>
<dbReference type="PANTHER" id="PTHR22950">
    <property type="entry name" value="AMINO ACID TRANSPORTER"/>
    <property type="match status" value="1"/>
</dbReference>
<protein>
    <recommendedName>
        <fullName evidence="7">Amino acid transporter transmembrane domain-containing protein</fullName>
    </recommendedName>
</protein>
<dbReference type="GO" id="GO:0005313">
    <property type="term" value="F:L-glutamate transmembrane transporter activity"/>
    <property type="evidence" value="ECO:0007669"/>
    <property type="project" value="TreeGrafter"/>
</dbReference>
<dbReference type="GO" id="GO:0000329">
    <property type="term" value="C:fungal-type vacuole membrane"/>
    <property type="evidence" value="ECO:0007669"/>
    <property type="project" value="TreeGrafter"/>
</dbReference>
<feature type="transmembrane region" description="Helical" evidence="6">
    <location>
        <begin position="312"/>
        <end position="332"/>
    </location>
</feature>
<dbReference type="OrthoDB" id="438545at2759"/>
<keyword evidence="9" id="KW-1185">Reference proteome</keyword>
<keyword evidence="3 6" id="KW-0812">Transmembrane</keyword>
<dbReference type="GO" id="GO:0005302">
    <property type="term" value="F:L-tyrosine transmembrane transporter activity"/>
    <property type="evidence" value="ECO:0007669"/>
    <property type="project" value="TreeGrafter"/>
</dbReference>
<keyword evidence="5 6" id="KW-0472">Membrane</keyword>
<evidence type="ECO:0000256" key="3">
    <source>
        <dbReference type="ARBA" id="ARBA00022692"/>
    </source>
</evidence>
<dbReference type="Pfam" id="PF01490">
    <property type="entry name" value="Aa_trans"/>
    <property type="match status" value="1"/>
</dbReference>
<sequence>MIVPLCLMKKIDSLKYASVVALSAIVYICVLIYGYFIVALFTDYKNIPAEKLGDISYFKPQGIKPVFKTLGVIVLAYTCPTQFSIVSELENPTMKRICSITYVSMSITAFIFLSVSYAGYLTFGNTLTGNILLMYGNNFYTQTGRALLVLMVILSFPLMFHPARVSFNNIYHVFSEKLNNKSEPEEEGQARMNETSPLIGSHEPDSALLEFSQQMVTMEHEVDVPMSSQRFYILSAVLLAASYSGALLLNSFELILSIVGATGGVLISFVLPGFYGYKLIASDDDVTKRRLETCSPEEADNGLFTSPLLKKISLFLIVWGLIVMLICLYSILFE</sequence>
<dbReference type="AlphaFoldDB" id="A0A1Q2YKW7"/>
<feature type="transmembrane region" description="Helical" evidence="6">
    <location>
        <begin position="143"/>
        <end position="160"/>
    </location>
</feature>
<comment type="similarity">
    <text evidence="2">Belongs to the amino acid/polyamine transporter 2 family.</text>
</comment>
<dbReference type="Proteomes" id="UP000186136">
    <property type="component" value="Unassembled WGS sequence"/>
</dbReference>
<dbReference type="GO" id="GO:0015189">
    <property type="term" value="F:L-lysine transmembrane transporter activity"/>
    <property type="evidence" value="ECO:0007669"/>
    <property type="project" value="TreeGrafter"/>
</dbReference>
<feature type="transmembrane region" description="Helical" evidence="6">
    <location>
        <begin position="20"/>
        <end position="41"/>
    </location>
</feature>
<feature type="transmembrane region" description="Helical" evidence="6">
    <location>
        <begin position="255"/>
        <end position="280"/>
    </location>
</feature>
<comment type="caution">
    <text evidence="8">The sequence shown here is derived from an EMBL/GenBank/DDBJ whole genome shotgun (WGS) entry which is preliminary data.</text>
</comment>
<dbReference type="EMBL" id="BDGI01000163">
    <property type="protein sequence ID" value="GAV30182.1"/>
    <property type="molecule type" value="Genomic_DNA"/>
</dbReference>
<feature type="transmembrane region" description="Helical" evidence="6">
    <location>
        <begin position="231"/>
        <end position="249"/>
    </location>
</feature>
<evidence type="ECO:0000256" key="1">
    <source>
        <dbReference type="ARBA" id="ARBA00004141"/>
    </source>
</evidence>
<evidence type="ECO:0000313" key="9">
    <source>
        <dbReference type="Proteomes" id="UP000186136"/>
    </source>
</evidence>
<evidence type="ECO:0000259" key="7">
    <source>
        <dbReference type="Pfam" id="PF01490"/>
    </source>
</evidence>
<feature type="domain" description="Amino acid transporter transmembrane" evidence="7">
    <location>
        <begin position="2"/>
        <end position="289"/>
    </location>
</feature>
<dbReference type="PANTHER" id="PTHR22950:SF224">
    <property type="entry name" value="VACUOLAR AMINO ACID TRANSPORTER 7"/>
    <property type="match status" value="1"/>
</dbReference>
<dbReference type="GO" id="GO:0015194">
    <property type="term" value="F:L-serine transmembrane transporter activity"/>
    <property type="evidence" value="ECO:0007669"/>
    <property type="project" value="TreeGrafter"/>
</dbReference>
<comment type="subcellular location">
    <subcellularLocation>
        <location evidence="1">Membrane</location>
        <topology evidence="1">Multi-pass membrane protein</topology>
    </subcellularLocation>
</comment>
<organism evidence="8 9">
    <name type="scientific">Pichia membranifaciens</name>
    <dbReference type="NCBI Taxonomy" id="4926"/>
    <lineage>
        <taxon>Eukaryota</taxon>
        <taxon>Fungi</taxon>
        <taxon>Dikarya</taxon>
        <taxon>Ascomycota</taxon>
        <taxon>Saccharomycotina</taxon>
        <taxon>Pichiomycetes</taxon>
        <taxon>Pichiales</taxon>
        <taxon>Pichiaceae</taxon>
        <taxon>Pichia</taxon>
    </lineage>
</organism>
<name>A0A1Q2YKW7_9ASCO</name>
<evidence type="ECO:0000256" key="4">
    <source>
        <dbReference type="ARBA" id="ARBA00022989"/>
    </source>
</evidence>
<evidence type="ECO:0000313" key="8">
    <source>
        <dbReference type="EMBL" id="GAV30182.1"/>
    </source>
</evidence>
<proteinExistence type="inferred from homology"/>
<evidence type="ECO:0000256" key="5">
    <source>
        <dbReference type="ARBA" id="ARBA00023136"/>
    </source>
</evidence>
<keyword evidence="4 6" id="KW-1133">Transmembrane helix</keyword>
<accession>A0A1Q2YKW7</accession>
<evidence type="ECO:0000256" key="6">
    <source>
        <dbReference type="SAM" id="Phobius"/>
    </source>
</evidence>
<dbReference type="GO" id="GO:0061459">
    <property type="term" value="F:L-arginine transmembrane transporter activity"/>
    <property type="evidence" value="ECO:0007669"/>
    <property type="project" value="TreeGrafter"/>
</dbReference>
<dbReference type="GO" id="GO:0005290">
    <property type="term" value="F:L-histidine transmembrane transporter activity"/>
    <property type="evidence" value="ECO:0007669"/>
    <property type="project" value="TreeGrafter"/>
</dbReference>
<reference evidence="8 9" key="1">
    <citation type="submission" date="2016-08" db="EMBL/GenBank/DDBJ databases">
        <title>Whole genome shotgun sequence of Pichia membranifaciens KS47-1.</title>
        <authorList>
            <person name="Konishi M."/>
            <person name="Ishida M."/>
            <person name="Arakawa T."/>
            <person name="Kato Y."/>
            <person name="Horiuchi J."/>
        </authorList>
    </citation>
    <scope>NUCLEOTIDE SEQUENCE [LARGE SCALE GENOMIC DNA]</scope>
    <source>
        <strain evidence="8 9">KS47-1</strain>
    </source>
</reference>
<evidence type="ECO:0000256" key="2">
    <source>
        <dbReference type="ARBA" id="ARBA00008066"/>
    </source>
</evidence>
<dbReference type="InterPro" id="IPR013057">
    <property type="entry name" value="AA_transpt_TM"/>
</dbReference>
<gene>
    <name evidence="8" type="ORF">PMKS-003690</name>
</gene>